<dbReference type="Gene3D" id="1.10.1410.10">
    <property type="match status" value="1"/>
</dbReference>
<evidence type="ECO:0000313" key="2">
    <source>
        <dbReference type="Proteomes" id="UP000079169"/>
    </source>
</evidence>
<sequence length="276" mass="31074">MIIFRYALEFPKDSLKISSALCIQDPYDLSHNITKAVNHSTLSLLQHNIEIIWILQRHSPARLLLACLEDHNAERDTQLENYAKQNETMRLQRLLAACEEKKKAREKNALADKAQGNASSLKKQEARERGHATGNTKEKDTDSRKPPDTRDRAPATGQTESPRDTPETRRASRPLPEDPNATRGTGRKSPDGAVSRKTLIITNSKLGSTAHRKNRHRDASSSQSREESGSEDRNSKPGGRENRPGNDRVGREQPNGESKDSWIQTTQVVFLYKLNH</sequence>
<dbReference type="KEGG" id="dci:113465455"/>
<dbReference type="GeneID" id="113465455"/>
<gene>
    <name evidence="3" type="primary">LOC113465455</name>
</gene>
<organism evidence="2 3">
    <name type="scientific">Diaphorina citri</name>
    <name type="common">Asian citrus psyllid</name>
    <dbReference type="NCBI Taxonomy" id="121845"/>
    <lineage>
        <taxon>Eukaryota</taxon>
        <taxon>Metazoa</taxon>
        <taxon>Ecdysozoa</taxon>
        <taxon>Arthropoda</taxon>
        <taxon>Hexapoda</taxon>
        <taxon>Insecta</taxon>
        <taxon>Pterygota</taxon>
        <taxon>Neoptera</taxon>
        <taxon>Paraneoptera</taxon>
        <taxon>Hemiptera</taxon>
        <taxon>Sternorrhyncha</taxon>
        <taxon>Psylloidea</taxon>
        <taxon>Psyllidae</taxon>
        <taxon>Diaphorininae</taxon>
        <taxon>Diaphorina</taxon>
    </lineage>
</organism>
<evidence type="ECO:0000313" key="3">
    <source>
        <dbReference type="RefSeq" id="XP_026675795.1"/>
    </source>
</evidence>
<keyword evidence="2" id="KW-1185">Reference proteome</keyword>
<dbReference type="Proteomes" id="UP000079169">
    <property type="component" value="Unplaced"/>
</dbReference>
<protein>
    <submittedName>
        <fullName evidence="3">Uncharacterized protein LOC113465455</fullName>
    </submittedName>
</protein>
<dbReference type="SUPFAM" id="SSF81631">
    <property type="entry name" value="PAP/OAS1 substrate-binding domain"/>
    <property type="match status" value="1"/>
</dbReference>
<feature type="region of interest" description="Disordered" evidence="1">
    <location>
        <begin position="106"/>
        <end position="266"/>
    </location>
</feature>
<proteinExistence type="predicted"/>
<name>A0A3Q0INB7_DIACI</name>
<accession>A0A3Q0INB7</accession>
<evidence type="ECO:0000256" key="1">
    <source>
        <dbReference type="SAM" id="MobiDB-lite"/>
    </source>
</evidence>
<feature type="compositionally biased region" description="Basic and acidic residues" evidence="1">
    <location>
        <begin position="122"/>
        <end position="153"/>
    </location>
</feature>
<feature type="compositionally biased region" description="Basic and acidic residues" evidence="1">
    <location>
        <begin position="224"/>
        <end position="251"/>
    </location>
</feature>
<feature type="compositionally biased region" description="Basic and acidic residues" evidence="1">
    <location>
        <begin position="161"/>
        <end position="170"/>
    </location>
</feature>
<dbReference type="AlphaFoldDB" id="A0A3Q0INB7"/>
<reference evidence="3" key="1">
    <citation type="submission" date="2025-08" db="UniProtKB">
        <authorList>
            <consortium name="RefSeq"/>
        </authorList>
    </citation>
    <scope>IDENTIFICATION</scope>
</reference>
<dbReference type="PaxDb" id="121845-A0A3Q0INB7"/>
<dbReference type="RefSeq" id="XP_026675795.1">
    <property type="nucleotide sequence ID" value="XM_026819994.1"/>
</dbReference>